<evidence type="ECO:0000256" key="13">
    <source>
        <dbReference type="ARBA" id="ARBA00023136"/>
    </source>
</evidence>
<evidence type="ECO:0000256" key="3">
    <source>
        <dbReference type="ARBA" id="ARBA00022527"/>
    </source>
</evidence>
<dbReference type="Pfam" id="PF08276">
    <property type="entry name" value="PAN_2"/>
    <property type="match status" value="1"/>
</dbReference>
<keyword evidence="8" id="KW-0430">Lectin</keyword>
<dbReference type="Gene3D" id="2.90.10.10">
    <property type="entry name" value="Bulb-type lectin domain"/>
    <property type="match status" value="1"/>
</dbReference>
<keyword evidence="16" id="KW-0325">Glycoprotein</keyword>
<keyword evidence="4" id="KW-0597">Phosphoprotein</keyword>
<dbReference type="PANTHER" id="PTHR27002">
    <property type="entry name" value="RECEPTOR-LIKE SERINE/THREONINE-PROTEIN KINASE SD1-8"/>
    <property type="match status" value="1"/>
</dbReference>
<dbReference type="InterPro" id="IPR011009">
    <property type="entry name" value="Kinase-like_dom_sf"/>
</dbReference>
<dbReference type="SUPFAM" id="SSF51110">
    <property type="entry name" value="alpha-D-mannose-specific plant lectins"/>
    <property type="match status" value="1"/>
</dbReference>
<evidence type="ECO:0000256" key="21">
    <source>
        <dbReference type="SAM" id="Phobius"/>
    </source>
</evidence>
<accession>A0A9D4VMF9</accession>
<dbReference type="Pfam" id="PF11883">
    <property type="entry name" value="DUF3403"/>
    <property type="match status" value="1"/>
</dbReference>
<evidence type="ECO:0000256" key="2">
    <source>
        <dbReference type="ARBA" id="ARBA00022475"/>
    </source>
</evidence>
<keyword evidence="6 21" id="KW-0812">Transmembrane</keyword>
<dbReference type="InterPro" id="IPR017441">
    <property type="entry name" value="Protein_kinase_ATP_BS"/>
</dbReference>
<evidence type="ECO:0000313" key="25">
    <source>
        <dbReference type="EMBL" id="KAI5386382.1"/>
    </source>
</evidence>
<dbReference type="InterPro" id="IPR022126">
    <property type="entry name" value="S-locus_recpt_kinase"/>
</dbReference>
<dbReference type="InterPro" id="IPR036426">
    <property type="entry name" value="Bulb-type_lectin_dom_sf"/>
</dbReference>
<dbReference type="Gene3D" id="3.30.200.20">
    <property type="entry name" value="Phosphorylase Kinase, domain 1"/>
    <property type="match status" value="1"/>
</dbReference>
<keyword evidence="14" id="KW-1015">Disulfide bond</keyword>
<evidence type="ECO:0000256" key="12">
    <source>
        <dbReference type="ARBA" id="ARBA00022989"/>
    </source>
</evidence>
<evidence type="ECO:0000256" key="11">
    <source>
        <dbReference type="ARBA" id="ARBA00022840"/>
    </source>
</evidence>
<evidence type="ECO:0000313" key="26">
    <source>
        <dbReference type="Proteomes" id="UP001058974"/>
    </source>
</evidence>
<dbReference type="EC" id="2.7.11.1" evidence="19"/>
<dbReference type="GO" id="GO:0030246">
    <property type="term" value="F:carbohydrate binding"/>
    <property type="evidence" value="ECO:0007669"/>
    <property type="project" value="UniProtKB-KW"/>
</dbReference>
<dbReference type="GO" id="GO:0005886">
    <property type="term" value="C:plasma membrane"/>
    <property type="evidence" value="ECO:0007669"/>
    <property type="project" value="UniProtKB-SubCell"/>
</dbReference>
<dbReference type="SMART" id="SM00108">
    <property type="entry name" value="B_lectin"/>
    <property type="match status" value="1"/>
</dbReference>
<evidence type="ECO:0000256" key="5">
    <source>
        <dbReference type="ARBA" id="ARBA00022679"/>
    </source>
</evidence>
<dbReference type="PANTHER" id="PTHR27002:SF150">
    <property type="entry name" value="RECEPTOR-LIKE SERINE_THREONINE-PROTEIN KINASE SD1-8"/>
    <property type="match status" value="1"/>
</dbReference>
<dbReference type="PIRSF" id="PIRSF000641">
    <property type="entry name" value="SRK"/>
    <property type="match status" value="1"/>
</dbReference>
<evidence type="ECO:0000256" key="19">
    <source>
        <dbReference type="PIRNR" id="PIRNR000641"/>
    </source>
</evidence>
<feature type="transmembrane region" description="Helical" evidence="21">
    <location>
        <begin position="455"/>
        <end position="476"/>
    </location>
</feature>
<evidence type="ECO:0000259" key="23">
    <source>
        <dbReference type="PROSITE" id="PS50927"/>
    </source>
</evidence>
<dbReference type="InterPro" id="IPR008271">
    <property type="entry name" value="Ser/Thr_kinase_AS"/>
</dbReference>
<keyword evidence="26" id="KW-1185">Reference proteome</keyword>
<dbReference type="FunFam" id="2.90.10.10:FF:000009">
    <property type="entry name" value="Receptor-like serine/threonine-protein kinase SD1-8"/>
    <property type="match status" value="1"/>
</dbReference>
<dbReference type="CDD" id="cd01098">
    <property type="entry name" value="PAN_AP_plant"/>
    <property type="match status" value="1"/>
</dbReference>
<keyword evidence="13 21" id="KW-0472">Membrane</keyword>
<dbReference type="Pfam" id="PF07714">
    <property type="entry name" value="PK_Tyr_Ser-Thr"/>
    <property type="match status" value="1"/>
</dbReference>
<evidence type="ECO:0000256" key="20">
    <source>
        <dbReference type="PROSITE-ProRule" id="PRU10141"/>
    </source>
</evidence>
<keyword evidence="12 21" id="KW-1133">Transmembrane helix</keyword>
<keyword evidence="15" id="KW-0675">Receptor</keyword>
<dbReference type="GO" id="GO:0048544">
    <property type="term" value="P:recognition of pollen"/>
    <property type="evidence" value="ECO:0007669"/>
    <property type="project" value="InterPro"/>
</dbReference>
<dbReference type="SUPFAM" id="SSF56112">
    <property type="entry name" value="Protein kinase-like (PK-like)"/>
    <property type="match status" value="1"/>
</dbReference>
<dbReference type="Pfam" id="PF01453">
    <property type="entry name" value="B_lectin"/>
    <property type="match status" value="1"/>
</dbReference>
<dbReference type="InterPro" id="IPR000719">
    <property type="entry name" value="Prot_kinase_dom"/>
</dbReference>
<keyword evidence="2" id="KW-1003">Cell membrane</keyword>
<dbReference type="InterPro" id="IPR001480">
    <property type="entry name" value="Bulb-type_lectin_dom"/>
</dbReference>
<keyword evidence="7" id="KW-0732">Signal</keyword>
<reference evidence="25 26" key="1">
    <citation type="journal article" date="2022" name="Nat. Genet.">
        <title>Improved pea reference genome and pan-genome highlight genomic features and evolutionary characteristics.</title>
        <authorList>
            <person name="Yang T."/>
            <person name="Liu R."/>
            <person name="Luo Y."/>
            <person name="Hu S."/>
            <person name="Wang D."/>
            <person name="Wang C."/>
            <person name="Pandey M.K."/>
            <person name="Ge S."/>
            <person name="Xu Q."/>
            <person name="Li N."/>
            <person name="Li G."/>
            <person name="Huang Y."/>
            <person name="Saxena R.K."/>
            <person name="Ji Y."/>
            <person name="Li M."/>
            <person name="Yan X."/>
            <person name="He Y."/>
            <person name="Liu Y."/>
            <person name="Wang X."/>
            <person name="Xiang C."/>
            <person name="Varshney R.K."/>
            <person name="Ding H."/>
            <person name="Gao S."/>
            <person name="Zong X."/>
        </authorList>
    </citation>
    <scope>NUCLEOTIDE SEQUENCE [LARGE SCALE GENOMIC DNA]</scope>
    <source>
        <strain evidence="25 26">cv. Zhongwan 6</strain>
    </source>
</reference>
<proteinExistence type="inferred from homology"/>
<evidence type="ECO:0000256" key="14">
    <source>
        <dbReference type="ARBA" id="ARBA00023157"/>
    </source>
</evidence>
<dbReference type="FunFam" id="1.10.510.10:FF:000060">
    <property type="entry name" value="G-type lectin S-receptor-like serine/threonine-protein kinase"/>
    <property type="match status" value="1"/>
</dbReference>
<evidence type="ECO:0000256" key="6">
    <source>
        <dbReference type="ARBA" id="ARBA00022692"/>
    </source>
</evidence>
<dbReference type="PROSITE" id="PS50927">
    <property type="entry name" value="BULB_LECTIN"/>
    <property type="match status" value="1"/>
</dbReference>
<comment type="catalytic activity">
    <reaction evidence="17 19">
        <text>L-threonyl-[protein] + ATP = O-phospho-L-threonyl-[protein] + ADP + H(+)</text>
        <dbReference type="Rhea" id="RHEA:46608"/>
        <dbReference type="Rhea" id="RHEA-COMP:11060"/>
        <dbReference type="Rhea" id="RHEA-COMP:11605"/>
        <dbReference type="ChEBI" id="CHEBI:15378"/>
        <dbReference type="ChEBI" id="CHEBI:30013"/>
        <dbReference type="ChEBI" id="CHEBI:30616"/>
        <dbReference type="ChEBI" id="CHEBI:61977"/>
        <dbReference type="ChEBI" id="CHEBI:456216"/>
        <dbReference type="EC" id="2.7.11.1"/>
    </reaction>
</comment>
<evidence type="ECO:0000256" key="4">
    <source>
        <dbReference type="ARBA" id="ARBA00022553"/>
    </source>
</evidence>
<evidence type="ECO:0000259" key="22">
    <source>
        <dbReference type="PROSITE" id="PS50011"/>
    </source>
</evidence>
<comment type="caution">
    <text evidence="25">The sequence shown here is derived from an EMBL/GenBank/DDBJ whole genome shotgun (WGS) entry which is preliminary data.</text>
</comment>
<dbReference type="InterPro" id="IPR024171">
    <property type="entry name" value="SRK-like_kinase"/>
</dbReference>
<feature type="domain" description="Apple" evidence="24">
    <location>
        <begin position="355"/>
        <end position="435"/>
    </location>
</feature>
<evidence type="ECO:0000256" key="10">
    <source>
        <dbReference type="ARBA" id="ARBA00022777"/>
    </source>
</evidence>
<evidence type="ECO:0000259" key="24">
    <source>
        <dbReference type="PROSITE" id="PS50948"/>
    </source>
</evidence>
<dbReference type="GO" id="GO:0005524">
    <property type="term" value="F:ATP binding"/>
    <property type="evidence" value="ECO:0007669"/>
    <property type="project" value="UniProtKB-UniRule"/>
</dbReference>
<evidence type="ECO:0000256" key="8">
    <source>
        <dbReference type="ARBA" id="ARBA00022734"/>
    </source>
</evidence>
<dbReference type="PROSITE" id="PS00108">
    <property type="entry name" value="PROTEIN_KINASE_ST"/>
    <property type="match status" value="1"/>
</dbReference>
<name>A0A9D4VMF9_PEA</name>
<dbReference type="SMART" id="SM00220">
    <property type="entry name" value="S_TKc"/>
    <property type="match status" value="1"/>
</dbReference>
<feature type="binding site" evidence="20">
    <location>
        <position position="570"/>
    </location>
    <ligand>
        <name>ATP</name>
        <dbReference type="ChEBI" id="CHEBI:30616"/>
    </ligand>
</feature>
<dbReference type="InterPro" id="IPR021820">
    <property type="entry name" value="S-locus_recpt_kinase_C"/>
</dbReference>
<dbReference type="FunFam" id="3.30.200.20:FF:000330">
    <property type="entry name" value="G-type lectin S-receptor-like serine/threonine-protein kinase At4g03230"/>
    <property type="match status" value="1"/>
</dbReference>
<comment type="similarity">
    <text evidence="19">Belongs to the protein kinase superfamily. Ser/Thr protein kinase family.</text>
</comment>
<evidence type="ECO:0000256" key="1">
    <source>
        <dbReference type="ARBA" id="ARBA00004251"/>
    </source>
</evidence>
<dbReference type="PROSITE" id="PS50011">
    <property type="entry name" value="PROTEIN_KINASE_DOM"/>
    <property type="match status" value="1"/>
</dbReference>
<dbReference type="InterPro" id="IPR001245">
    <property type="entry name" value="Ser-Thr/Tyr_kinase_cat_dom"/>
</dbReference>
<dbReference type="Gene3D" id="1.10.510.10">
    <property type="entry name" value="Transferase(Phosphotransferase) domain 1"/>
    <property type="match status" value="1"/>
</dbReference>
<comment type="subcellular location">
    <subcellularLocation>
        <location evidence="1">Cell membrane</location>
        <topology evidence="1">Single-pass type I membrane protein</topology>
    </subcellularLocation>
</comment>
<dbReference type="SMART" id="SM00473">
    <property type="entry name" value="PAN_AP"/>
    <property type="match status" value="1"/>
</dbReference>
<sequence length="877" mass="99827">MFTLTTLRKLFLFSFFTLIIFFPTPSISVSSDTLTTTQILRTNQTLLSPNGIFQLSFFSYTNFSWYLGIRYTIDNDRTVIWVANRNTPIQNPDSFLQLTDTGSLVIIDQSNKTIWASIQINKNSTFNSKNPILQLLDSGNLVVTVTESINENDPTKILWQSFDFPTDTLLPGMKLGWNFDTNMETYINSWKVAEQDPSNGDISFKMDYQGIPEIFLWNRNRRIYRSGPWNGKRFSGVPEMQPVTDSIQFSFVENEHEVYYTFTIGKQSLFSRLGVTPSGELQRLTFINSRNIWSKFWYAPKDQCDNYKECGPFGVCDTNGSPVCSCIKGFRPKNRPAWNLRDGSDGCLRNNELDCESDRFLHMVNVKLPETSRVFVNRSMGILECGELCKRNCSCIGYGNVEVVNGGSGCVMWFDELVDIRVYPAGGQDLYVRLAASDVDDDVLRESSDHKRAKAIGIMVGGAAIIFLVLGICFLWRKKKLKCLLNLKEMREKRGPLERSQDLLMTDGVFTSNREQSNETNMDELELPFFDFNTITMATNNFSQENKLGQGGFGIVYKGRLMEGQEIAVKRLSKNSGQGVEEFKNEVKLIVKLQHRNLVRLLGCSFQMDEKMLVYEYMENRSLDAILFDKAKRSTLDWQTRFNIICGIARGLLYLHQDSRFRIIHRDLKASNILLDREMNPKISDFGMARIFGTNQTEANTVRVVGTYGYMSPEYAMDGIFSVKSDVFSFGVLVMEIISGKKNRGFYSASKELNLLGHSWKLWKEGNALELIDSSIIDNSYLSSEVLRCIQVGLLCVQERAEDRPTMSSVVLMLSSETATIAQPKNPGFCLGSNPIETDSSSSKQDESCSVNHVTVTMVDGRYLHRKEIYLVFNFLR</sequence>
<organism evidence="25 26">
    <name type="scientific">Pisum sativum</name>
    <name type="common">Garden pea</name>
    <name type="synonym">Lathyrus oleraceus</name>
    <dbReference type="NCBI Taxonomy" id="3888"/>
    <lineage>
        <taxon>Eukaryota</taxon>
        <taxon>Viridiplantae</taxon>
        <taxon>Streptophyta</taxon>
        <taxon>Embryophyta</taxon>
        <taxon>Tracheophyta</taxon>
        <taxon>Spermatophyta</taxon>
        <taxon>Magnoliopsida</taxon>
        <taxon>eudicotyledons</taxon>
        <taxon>Gunneridae</taxon>
        <taxon>Pentapetalae</taxon>
        <taxon>rosids</taxon>
        <taxon>fabids</taxon>
        <taxon>Fabales</taxon>
        <taxon>Fabaceae</taxon>
        <taxon>Papilionoideae</taxon>
        <taxon>50 kb inversion clade</taxon>
        <taxon>NPAAA clade</taxon>
        <taxon>Hologalegina</taxon>
        <taxon>IRL clade</taxon>
        <taxon>Fabeae</taxon>
        <taxon>Lathyrus</taxon>
    </lineage>
</organism>
<dbReference type="PROSITE" id="PS50948">
    <property type="entry name" value="PAN"/>
    <property type="match status" value="1"/>
</dbReference>
<dbReference type="PROSITE" id="PS00107">
    <property type="entry name" value="PROTEIN_KINASE_ATP"/>
    <property type="match status" value="1"/>
</dbReference>
<feature type="domain" description="Bulb-type lectin" evidence="23">
    <location>
        <begin position="31"/>
        <end position="156"/>
    </location>
</feature>
<comment type="catalytic activity">
    <reaction evidence="18 19">
        <text>L-seryl-[protein] + ATP = O-phospho-L-seryl-[protein] + ADP + H(+)</text>
        <dbReference type="Rhea" id="RHEA:17989"/>
        <dbReference type="Rhea" id="RHEA-COMP:9863"/>
        <dbReference type="Rhea" id="RHEA-COMP:11604"/>
        <dbReference type="ChEBI" id="CHEBI:15378"/>
        <dbReference type="ChEBI" id="CHEBI:29999"/>
        <dbReference type="ChEBI" id="CHEBI:30616"/>
        <dbReference type="ChEBI" id="CHEBI:83421"/>
        <dbReference type="ChEBI" id="CHEBI:456216"/>
        <dbReference type="EC" id="2.7.11.1"/>
    </reaction>
</comment>
<evidence type="ECO:0000256" key="15">
    <source>
        <dbReference type="ARBA" id="ARBA00023170"/>
    </source>
</evidence>
<keyword evidence="10 19" id="KW-0418">Kinase</keyword>
<evidence type="ECO:0000256" key="18">
    <source>
        <dbReference type="ARBA" id="ARBA00048679"/>
    </source>
</evidence>
<evidence type="ECO:0000256" key="9">
    <source>
        <dbReference type="ARBA" id="ARBA00022741"/>
    </source>
</evidence>
<dbReference type="CDD" id="cd00028">
    <property type="entry name" value="B_lectin"/>
    <property type="match status" value="1"/>
</dbReference>
<dbReference type="Proteomes" id="UP001058974">
    <property type="component" value="Chromosome 7"/>
</dbReference>
<protein>
    <recommendedName>
        <fullName evidence="19">Receptor-like serine/threonine-protein kinase</fullName>
        <ecNumber evidence="19">2.7.11.1</ecNumber>
    </recommendedName>
</protein>
<dbReference type="InterPro" id="IPR000858">
    <property type="entry name" value="S_locus_glycoprot_dom"/>
</dbReference>
<dbReference type="CDD" id="cd14066">
    <property type="entry name" value="STKc_IRAK"/>
    <property type="match status" value="1"/>
</dbReference>
<dbReference type="Pfam" id="PF12398">
    <property type="entry name" value="DUF3660"/>
    <property type="match status" value="1"/>
</dbReference>
<evidence type="ECO:0000256" key="16">
    <source>
        <dbReference type="ARBA" id="ARBA00023180"/>
    </source>
</evidence>
<dbReference type="GO" id="GO:0004674">
    <property type="term" value="F:protein serine/threonine kinase activity"/>
    <property type="evidence" value="ECO:0007669"/>
    <property type="project" value="UniProtKB-KW"/>
</dbReference>
<dbReference type="Pfam" id="PF00954">
    <property type="entry name" value="S_locus_glycop"/>
    <property type="match status" value="1"/>
</dbReference>
<evidence type="ECO:0000256" key="17">
    <source>
        <dbReference type="ARBA" id="ARBA00047899"/>
    </source>
</evidence>
<dbReference type="AlphaFoldDB" id="A0A9D4VMF9"/>
<keyword evidence="3 19" id="KW-0723">Serine/threonine-protein kinase</keyword>
<keyword evidence="5 19" id="KW-0808">Transferase</keyword>
<keyword evidence="11 19" id="KW-0067">ATP-binding</keyword>
<dbReference type="InterPro" id="IPR003609">
    <property type="entry name" value="Pan_app"/>
</dbReference>
<gene>
    <name evidence="25" type="ORF">KIW84_072779</name>
</gene>
<dbReference type="EMBL" id="JAMSHJ010000007">
    <property type="protein sequence ID" value="KAI5386382.1"/>
    <property type="molecule type" value="Genomic_DNA"/>
</dbReference>
<evidence type="ECO:0000256" key="7">
    <source>
        <dbReference type="ARBA" id="ARBA00022729"/>
    </source>
</evidence>
<dbReference type="Gramene" id="Psat07G0277900-T1">
    <property type="protein sequence ID" value="KAI5386382.1"/>
    <property type="gene ID" value="KIW84_072779"/>
</dbReference>
<keyword evidence="9 19" id="KW-0547">Nucleotide-binding</keyword>
<feature type="domain" description="Protein kinase" evidence="22">
    <location>
        <begin position="542"/>
        <end position="829"/>
    </location>
</feature>